<evidence type="ECO:0000256" key="2">
    <source>
        <dbReference type="ARBA" id="ARBA00022833"/>
    </source>
</evidence>
<feature type="non-terminal residue" evidence="5">
    <location>
        <position position="1"/>
    </location>
</feature>
<accession>A0AAJ2U3D3</accession>
<feature type="domain" description="NAD-dependent DNA ligase OB-fold" evidence="4">
    <location>
        <begin position="1"/>
        <end position="39"/>
    </location>
</feature>
<keyword evidence="5" id="KW-0436">Ligase</keyword>
<keyword evidence="1" id="KW-0479">Metal-binding</keyword>
<dbReference type="AlphaFoldDB" id="A0AAJ2U3D3"/>
<reference evidence="5" key="1">
    <citation type="submission" date="2023-10" db="EMBL/GenBank/DDBJ databases">
        <title>Screening of Alkalihalophilus pseudofirmusBZ-TG-HK211 and Its Alleviation of Salt Stress on Rapeseed Growth.</title>
        <authorList>
            <person name="Zhao B."/>
            <person name="Guo T."/>
        </authorList>
    </citation>
    <scope>NUCLEOTIDE SEQUENCE</scope>
    <source>
        <strain evidence="5">BZ-TG-HK211</strain>
    </source>
</reference>
<protein>
    <submittedName>
        <fullName evidence="5">NAD-dependent DNA ligase LigA</fullName>
        <ecNumber evidence="5">6.5.1.2</ecNumber>
    </submittedName>
</protein>
<dbReference type="GO" id="GO:0046872">
    <property type="term" value="F:metal ion binding"/>
    <property type="evidence" value="ECO:0007669"/>
    <property type="project" value="UniProtKB-KW"/>
</dbReference>
<dbReference type="InterPro" id="IPR004149">
    <property type="entry name" value="Znf_DNAligase_C4"/>
</dbReference>
<gene>
    <name evidence="5" type="primary">ligA</name>
    <name evidence="5" type="ORF">RYX45_21095</name>
</gene>
<name>A0AAJ2U3D3_ALKPS</name>
<dbReference type="Pfam" id="PF03120">
    <property type="entry name" value="OB_DNA_ligase"/>
    <property type="match status" value="1"/>
</dbReference>
<feature type="domain" description="Zinc-finger NAD-dependent DNA ligase C4-type" evidence="3">
    <location>
        <begin position="48"/>
        <end position="74"/>
    </location>
</feature>
<dbReference type="GO" id="GO:0003911">
    <property type="term" value="F:DNA ligase (NAD+) activity"/>
    <property type="evidence" value="ECO:0007669"/>
    <property type="project" value="UniProtKB-EC"/>
</dbReference>
<keyword evidence="2" id="KW-0862">Zinc</keyword>
<evidence type="ECO:0000313" key="6">
    <source>
        <dbReference type="Proteomes" id="UP001285636"/>
    </source>
</evidence>
<dbReference type="GO" id="GO:0006260">
    <property type="term" value="P:DNA replication"/>
    <property type="evidence" value="ECO:0007669"/>
    <property type="project" value="InterPro"/>
</dbReference>
<dbReference type="InterPro" id="IPR010994">
    <property type="entry name" value="RuvA_2-like"/>
</dbReference>
<sequence>NEDLIREKDIKIGDKVVVKKAGDIIPEVVNVLAEQRTGEEIDFHMPTHCPECDSELVRLDGEVALRCINPNCPAQIREGLIHFVSRDAMNIDGIGEKVISLLFAEK</sequence>
<dbReference type="EMBL" id="JAWJAY010000315">
    <property type="protein sequence ID" value="MDV2887669.1"/>
    <property type="molecule type" value="Genomic_DNA"/>
</dbReference>
<dbReference type="EC" id="6.5.1.2" evidence="5"/>
<evidence type="ECO:0000259" key="3">
    <source>
        <dbReference type="Pfam" id="PF03119"/>
    </source>
</evidence>
<dbReference type="InterPro" id="IPR004150">
    <property type="entry name" value="NAD_DNA_ligase_OB"/>
</dbReference>
<dbReference type="FunFam" id="6.20.10.30:FF:000002">
    <property type="entry name" value="DNA ligase"/>
    <property type="match status" value="1"/>
</dbReference>
<dbReference type="Gene3D" id="6.20.10.30">
    <property type="match status" value="1"/>
</dbReference>
<dbReference type="SUPFAM" id="SSF47781">
    <property type="entry name" value="RuvA domain 2-like"/>
    <property type="match status" value="1"/>
</dbReference>
<dbReference type="SUPFAM" id="SSF50249">
    <property type="entry name" value="Nucleic acid-binding proteins"/>
    <property type="match status" value="1"/>
</dbReference>
<dbReference type="Gene3D" id="1.10.150.20">
    <property type="entry name" value="5' to 3' exonuclease, C-terminal subdomain"/>
    <property type="match status" value="1"/>
</dbReference>
<evidence type="ECO:0000313" key="5">
    <source>
        <dbReference type="EMBL" id="MDV2887669.1"/>
    </source>
</evidence>
<proteinExistence type="predicted"/>
<dbReference type="Proteomes" id="UP001285636">
    <property type="component" value="Unassembled WGS sequence"/>
</dbReference>
<dbReference type="Gene3D" id="2.40.50.140">
    <property type="entry name" value="Nucleic acid-binding proteins"/>
    <property type="match status" value="1"/>
</dbReference>
<evidence type="ECO:0000259" key="4">
    <source>
        <dbReference type="Pfam" id="PF03120"/>
    </source>
</evidence>
<dbReference type="Pfam" id="PF03119">
    <property type="entry name" value="DNA_ligase_ZBD"/>
    <property type="match status" value="1"/>
</dbReference>
<dbReference type="GO" id="GO:0006281">
    <property type="term" value="P:DNA repair"/>
    <property type="evidence" value="ECO:0007669"/>
    <property type="project" value="InterPro"/>
</dbReference>
<organism evidence="5 6">
    <name type="scientific">Alkalihalophilus pseudofirmus</name>
    <name type="common">Bacillus pseudofirmus</name>
    <dbReference type="NCBI Taxonomy" id="79885"/>
    <lineage>
        <taxon>Bacteria</taxon>
        <taxon>Bacillati</taxon>
        <taxon>Bacillota</taxon>
        <taxon>Bacilli</taxon>
        <taxon>Bacillales</taxon>
        <taxon>Bacillaceae</taxon>
        <taxon>Alkalihalophilus</taxon>
    </lineage>
</organism>
<comment type="caution">
    <text evidence="5">The sequence shown here is derived from an EMBL/GenBank/DDBJ whole genome shotgun (WGS) entry which is preliminary data.</text>
</comment>
<dbReference type="InterPro" id="IPR012340">
    <property type="entry name" value="NA-bd_OB-fold"/>
</dbReference>
<evidence type="ECO:0000256" key="1">
    <source>
        <dbReference type="ARBA" id="ARBA00022723"/>
    </source>
</evidence>
<feature type="non-terminal residue" evidence="5">
    <location>
        <position position="106"/>
    </location>
</feature>